<proteinExistence type="predicted"/>
<dbReference type="AlphaFoldDB" id="A0AB34CD45"/>
<gene>
    <name evidence="1" type="ORF">F3I20_23325</name>
</gene>
<name>A0AB34CD45_9GAMM</name>
<dbReference type="EMBL" id="VWVM01000037">
    <property type="protein sequence ID" value="KAA6118048.1"/>
    <property type="molecule type" value="Genomic_DNA"/>
</dbReference>
<organism evidence="1 2">
    <name type="scientific">Candidatus Pantoea gossypiicola</name>
    <dbReference type="NCBI Taxonomy" id="2608008"/>
    <lineage>
        <taxon>Bacteria</taxon>
        <taxon>Pseudomonadati</taxon>
        <taxon>Pseudomonadota</taxon>
        <taxon>Gammaproteobacteria</taxon>
        <taxon>Enterobacterales</taxon>
        <taxon>Erwiniaceae</taxon>
        <taxon>Pantoea</taxon>
    </lineage>
</organism>
<evidence type="ECO:0000313" key="1">
    <source>
        <dbReference type="EMBL" id="KAA6118048.1"/>
    </source>
</evidence>
<evidence type="ECO:0000313" key="2">
    <source>
        <dbReference type="Proteomes" id="UP000324255"/>
    </source>
</evidence>
<sequence>MRPNVRRVVNGRMSREFTVTHPATSDWQPAGVSNNRGVIYPADTDALQFAPEGTRLHDAIVVLAAKRMAFGDVVAWHDERWRITHLQDFSDYGYYYAVAVRAAEPAGPDSGGFADA</sequence>
<protein>
    <submittedName>
        <fullName evidence="1">Uncharacterized protein</fullName>
    </submittedName>
</protein>
<accession>A0AB34CD45</accession>
<dbReference type="RefSeq" id="WP_150038816.1">
    <property type="nucleotide sequence ID" value="NZ_VWVM01000037.1"/>
</dbReference>
<keyword evidence="2" id="KW-1185">Reference proteome</keyword>
<reference evidence="1 2" key="1">
    <citation type="submission" date="2019-09" db="EMBL/GenBank/DDBJ databases">
        <title>Genomic diversity of phyloplane-associated Pantoea species in Pakistan cotton crop.</title>
        <authorList>
            <person name="Tufail M.R."/>
            <person name="Cook D.R."/>
        </authorList>
    </citation>
    <scope>NUCLEOTIDE SEQUENCE [LARGE SCALE GENOMIC DNA]</scope>
    <source>
        <strain evidence="1 2">B_8</strain>
    </source>
</reference>
<dbReference type="Proteomes" id="UP000324255">
    <property type="component" value="Unassembled WGS sequence"/>
</dbReference>
<comment type="caution">
    <text evidence="1">The sequence shown here is derived from an EMBL/GenBank/DDBJ whole genome shotgun (WGS) entry which is preliminary data.</text>
</comment>